<feature type="compositionally biased region" description="Basic and acidic residues" evidence="2">
    <location>
        <begin position="579"/>
        <end position="597"/>
    </location>
</feature>
<dbReference type="PROSITE" id="PS00018">
    <property type="entry name" value="EF_HAND_1"/>
    <property type="match status" value="1"/>
</dbReference>
<name>C1E4L8_MICCC</name>
<dbReference type="STRING" id="296587.C1E4L8"/>
<evidence type="ECO:0000313" key="6">
    <source>
        <dbReference type="Proteomes" id="UP000002009"/>
    </source>
</evidence>
<keyword evidence="3" id="KW-0472">Membrane</keyword>
<evidence type="ECO:0000256" key="3">
    <source>
        <dbReference type="SAM" id="Phobius"/>
    </source>
</evidence>
<accession>C1E4L8</accession>
<feature type="region of interest" description="Disordered" evidence="2">
    <location>
        <begin position="1"/>
        <end position="25"/>
    </location>
</feature>
<keyword evidence="6" id="KW-1185">Reference proteome</keyword>
<feature type="compositionally biased region" description="Polar residues" evidence="2">
    <location>
        <begin position="1"/>
        <end position="18"/>
    </location>
</feature>
<keyword evidence="3" id="KW-1133">Transmembrane helix</keyword>
<evidence type="ECO:0000256" key="2">
    <source>
        <dbReference type="SAM" id="MobiDB-lite"/>
    </source>
</evidence>
<feature type="transmembrane region" description="Helical" evidence="3">
    <location>
        <begin position="140"/>
        <end position="161"/>
    </location>
</feature>
<sequence>MANATNVTKTNSTGTPSNGLYPPPMVANNTNTTDFADGYVWCWLNTTTPPVNWTEPPPPAPPGGWRSPKPSPPPARPSPPPPPYSAPSPPPPPPLPPDLTLNLSYPPAPAMRQWQILVPCNHTAPAPPGPDPLLLGFIDLYDPLTVFAFVFTVCSVLFYYLRRWQLREEAKRAERVPTLDDEIKRSANLRHIKSMFEEVDIEEEETEEEELDEWGRVKKKKKEPWWKRIKLDWSWEDVGAVIGKVYRRVKKFLFTATFGAPVSETSVSITEFIHIFQIDVRSEWAQRFIALLDADGNGTMEFQEFVVGVGTLSTKEKNSGATDFGSFCFKLLDLDNRGKLPREELLATVWRYVRYRECRANDKAAEIKAKTDYKDRYISPDIEAALNNHRRVVRDYRAKMYLGRDQNWDKLGKFNRSDGAEEVQQWAEDAAREAEVRDPRKVKETREEHDRRRRMADVRKKMRDAAAALRVEYPKEITPRDFQKFLDDFPDTFKPAMEIYKKLRPYARACARCVERVPNLRLDEMKAHEAAQVWRAGQKVTWFWDEDEEHRHRPTRQREDRDPKLLEEIATMAARRALTERARRSDGATRIGEHDEAAAESIDDQSAAISTTRDGGIRKDRGPPSVRVQGRGHALARTAEMRVNALIDAPPSEAAGDLAYLTTRARILALNMLPLEPCARIVHAMDPRRRAEVIDAVDPRVGEMVTQLLIDRGEAVTGEGATPRRDRADDGGQKVNAKAQRAMWEERRGRGGVLGLEYGLDVYSTQFGDGGGGGGGGGVLPGQLASPAGIEAEEPSSFVAQRAEELRLAFNANGDAMYVYGGDDSGFQPFEEMAKGEETAVREDRGDAWDEANTEGGRGDAYRIDIADR</sequence>
<evidence type="ECO:0000259" key="4">
    <source>
        <dbReference type="PROSITE" id="PS50222"/>
    </source>
</evidence>
<dbReference type="InParanoid" id="C1E4L8"/>
<reference evidence="5 6" key="1">
    <citation type="journal article" date="2009" name="Science">
        <title>Green evolution and dynamic adaptations revealed by genomes of the marine picoeukaryotes Micromonas.</title>
        <authorList>
            <person name="Worden A.Z."/>
            <person name="Lee J.H."/>
            <person name="Mock T."/>
            <person name="Rouze P."/>
            <person name="Simmons M.P."/>
            <person name="Aerts A.L."/>
            <person name="Allen A.E."/>
            <person name="Cuvelier M.L."/>
            <person name="Derelle E."/>
            <person name="Everett M.V."/>
            <person name="Foulon E."/>
            <person name="Grimwood J."/>
            <person name="Gundlach H."/>
            <person name="Henrissat B."/>
            <person name="Napoli C."/>
            <person name="McDonald S.M."/>
            <person name="Parker M.S."/>
            <person name="Rombauts S."/>
            <person name="Salamov A."/>
            <person name="Von Dassow P."/>
            <person name="Badger J.H."/>
            <person name="Coutinho P.M."/>
            <person name="Demir E."/>
            <person name="Dubchak I."/>
            <person name="Gentemann C."/>
            <person name="Eikrem W."/>
            <person name="Gready J.E."/>
            <person name="John U."/>
            <person name="Lanier W."/>
            <person name="Lindquist E.A."/>
            <person name="Lucas S."/>
            <person name="Mayer K.F."/>
            <person name="Moreau H."/>
            <person name="Not F."/>
            <person name="Otillar R."/>
            <person name="Panaud O."/>
            <person name="Pangilinan J."/>
            <person name="Paulsen I."/>
            <person name="Piegu B."/>
            <person name="Poliakov A."/>
            <person name="Robbens S."/>
            <person name="Schmutz J."/>
            <person name="Toulza E."/>
            <person name="Wyss T."/>
            <person name="Zelensky A."/>
            <person name="Zhou K."/>
            <person name="Armbrust E.V."/>
            <person name="Bhattacharya D."/>
            <person name="Goodenough U.W."/>
            <person name="Van de Peer Y."/>
            <person name="Grigoriev I.V."/>
        </authorList>
    </citation>
    <scope>NUCLEOTIDE SEQUENCE [LARGE SCALE GENOMIC DNA]</scope>
    <source>
        <strain evidence="6">RCC299 / NOUM17</strain>
    </source>
</reference>
<feature type="domain" description="EF-hand" evidence="4">
    <location>
        <begin position="280"/>
        <end position="315"/>
    </location>
</feature>
<dbReference type="EMBL" id="CP001325">
    <property type="protein sequence ID" value="ACO62741.1"/>
    <property type="molecule type" value="Genomic_DNA"/>
</dbReference>
<feature type="region of interest" description="Disordered" evidence="2">
    <location>
        <begin position="579"/>
        <end position="631"/>
    </location>
</feature>
<feature type="region of interest" description="Disordered" evidence="2">
    <location>
        <begin position="836"/>
        <end position="869"/>
    </location>
</feature>
<dbReference type="OMA" id="RECRAND"/>
<organism evidence="5 6">
    <name type="scientific">Micromonas commoda (strain RCC299 / NOUM17 / CCMP2709)</name>
    <name type="common">Picoplanktonic green alga</name>
    <dbReference type="NCBI Taxonomy" id="296587"/>
    <lineage>
        <taxon>Eukaryota</taxon>
        <taxon>Viridiplantae</taxon>
        <taxon>Chlorophyta</taxon>
        <taxon>Mamiellophyceae</taxon>
        <taxon>Mamiellales</taxon>
        <taxon>Mamiellaceae</taxon>
        <taxon>Micromonas</taxon>
    </lineage>
</organism>
<evidence type="ECO:0000256" key="1">
    <source>
        <dbReference type="ARBA" id="ARBA00022837"/>
    </source>
</evidence>
<keyword evidence="3" id="KW-0812">Transmembrane</keyword>
<protein>
    <recommendedName>
        <fullName evidence="4">EF-hand domain-containing protein</fullName>
    </recommendedName>
</protein>
<dbReference type="AlphaFoldDB" id="C1E4L8"/>
<dbReference type="InterPro" id="IPR011992">
    <property type="entry name" value="EF-hand-dom_pair"/>
</dbReference>
<evidence type="ECO:0000313" key="5">
    <source>
        <dbReference type="EMBL" id="ACO62741.1"/>
    </source>
</evidence>
<feature type="region of interest" description="Disordered" evidence="2">
    <location>
        <begin position="429"/>
        <end position="459"/>
    </location>
</feature>
<feature type="compositionally biased region" description="Basic and acidic residues" evidence="2">
    <location>
        <begin position="836"/>
        <end position="848"/>
    </location>
</feature>
<dbReference type="PROSITE" id="PS50222">
    <property type="entry name" value="EF_HAND_2"/>
    <property type="match status" value="1"/>
</dbReference>
<feature type="compositionally biased region" description="Pro residues" evidence="2">
    <location>
        <begin position="69"/>
        <end position="97"/>
    </location>
</feature>
<dbReference type="SMART" id="SM00054">
    <property type="entry name" value="EFh"/>
    <property type="match status" value="1"/>
</dbReference>
<dbReference type="GeneID" id="8242769"/>
<dbReference type="RefSeq" id="XP_002501483.1">
    <property type="nucleotide sequence ID" value="XM_002501437.1"/>
</dbReference>
<dbReference type="Gene3D" id="1.10.238.10">
    <property type="entry name" value="EF-hand"/>
    <property type="match status" value="1"/>
</dbReference>
<dbReference type="Proteomes" id="UP000002009">
    <property type="component" value="Chromosome 4"/>
</dbReference>
<feature type="region of interest" description="Disordered" evidence="2">
    <location>
        <begin position="52"/>
        <end position="102"/>
    </location>
</feature>
<dbReference type="GO" id="GO:0005509">
    <property type="term" value="F:calcium ion binding"/>
    <property type="evidence" value="ECO:0007669"/>
    <property type="project" value="InterPro"/>
</dbReference>
<gene>
    <name evidence="5" type="ORF">MICPUN_58084</name>
</gene>
<dbReference type="InterPro" id="IPR018247">
    <property type="entry name" value="EF_Hand_1_Ca_BS"/>
</dbReference>
<dbReference type="SUPFAM" id="SSF47473">
    <property type="entry name" value="EF-hand"/>
    <property type="match status" value="1"/>
</dbReference>
<keyword evidence="1" id="KW-0106">Calcium</keyword>
<dbReference type="KEGG" id="mis:MICPUN_58084"/>
<proteinExistence type="predicted"/>
<feature type="compositionally biased region" description="Basic and acidic residues" evidence="2">
    <location>
        <begin position="857"/>
        <end position="869"/>
    </location>
</feature>
<dbReference type="InterPro" id="IPR002048">
    <property type="entry name" value="EF_hand_dom"/>
</dbReference>